<feature type="compositionally biased region" description="Polar residues" evidence="2">
    <location>
        <begin position="41"/>
        <end position="51"/>
    </location>
</feature>
<accession>A0A9W8TUP5</accession>
<dbReference type="InterPro" id="IPR007991">
    <property type="entry name" value="RNA_pol_I_trans_ini_fac_RRN3"/>
</dbReference>
<organism evidence="3 4">
    <name type="scientific">Lentinula detonsa</name>
    <dbReference type="NCBI Taxonomy" id="2804962"/>
    <lineage>
        <taxon>Eukaryota</taxon>
        <taxon>Fungi</taxon>
        <taxon>Dikarya</taxon>
        <taxon>Basidiomycota</taxon>
        <taxon>Agaricomycotina</taxon>
        <taxon>Agaricomycetes</taxon>
        <taxon>Agaricomycetidae</taxon>
        <taxon>Agaricales</taxon>
        <taxon>Marasmiineae</taxon>
        <taxon>Omphalotaceae</taxon>
        <taxon>Lentinula</taxon>
    </lineage>
</organism>
<dbReference type="Proteomes" id="UP001142393">
    <property type="component" value="Unassembled WGS sequence"/>
</dbReference>
<dbReference type="EMBL" id="JANVFU010000013">
    <property type="protein sequence ID" value="KAJ3741030.1"/>
    <property type="molecule type" value="Genomic_DNA"/>
</dbReference>
<feature type="region of interest" description="Disordered" evidence="2">
    <location>
        <begin position="443"/>
        <end position="491"/>
    </location>
</feature>
<evidence type="ECO:0000256" key="1">
    <source>
        <dbReference type="ARBA" id="ARBA00010098"/>
    </source>
</evidence>
<dbReference type="AlphaFoldDB" id="A0A9W8TUP5"/>
<dbReference type="PANTHER" id="PTHR12790:SF0">
    <property type="entry name" value="RNA POLYMERASE I-SPECIFIC TRANSCRIPTION INITIATION FACTOR RRN3-RELATED"/>
    <property type="match status" value="1"/>
</dbReference>
<feature type="region of interest" description="Disordered" evidence="2">
    <location>
        <begin position="800"/>
        <end position="831"/>
    </location>
</feature>
<feature type="compositionally biased region" description="Basic and acidic residues" evidence="2">
    <location>
        <begin position="1"/>
        <end position="14"/>
    </location>
</feature>
<dbReference type="Pfam" id="PF05327">
    <property type="entry name" value="RRN3"/>
    <property type="match status" value="1"/>
</dbReference>
<dbReference type="GO" id="GO:0005634">
    <property type="term" value="C:nucleus"/>
    <property type="evidence" value="ECO:0007669"/>
    <property type="project" value="TreeGrafter"/>
</dbReference>
<feature type="compositionally biased region" description="Low complexity" evidence="2">
    <location>
        <begin position="454"/>
        <end position="482"/>
    </location>
</feature>
<feature type="region of interest" description="Disordered" evidence="2">
    <location>
        <begin position="1"/>
        <end position="55"/>
    </location>
</feature>
<evidence type="ECO:0000313" key="3">
    <source>
        <dbReference type="EMBL" id="KAJ3741030.1"/>
    </source>
</evidence>
<name>A0A9W8TUP5_9AGAR</name>
<gene>
    <name evidence="3" type="ORF">DFH05DRAFT_1528852</name>
</gene>
<comment type="similarity">
    <text evidence="1">Belongs to the RRN3 family.</text>
</comment>
<evidence type="ECO:0000256" key="2">
    <source>
        <dbReference type="SAM" id="MobiDB-lite"/>
    </source>
</evidence>
<evidence type="ECO:0000313" key="4">
    <source>
        <dbReference type="Proteomes" id="UP001142393"/>
    </source>
</evidence>
<feature type="compositionally biased region" description="Acidic residues" evidence="2">
    <location>
        <begin position="800"/>
        <end position="820"/>
    </location>
</feature>
<dbReference type="GO" id="GO:0001042">
    <property type="term" value="F:RNA polymerase I core binding"/>
    <property type="evidence" value="ECO:0007669"/>
    <property type="project" value="TreeGrafter"/>
</dbReference>
<dbReference type="PANTHER" id="PTHR12790">
    <property type="entry name" value="TRANSCRIPTION INITIATION FACTOR IA RRN3"/>
    <property type="match status" value="1"/>
</dbReference>
<dbReference type="GO" id="GO:0003743">
    <property type="term" value="F:translation initiation factor activity"/>
    <property type="evidence" value="ECO:0007669"/>
    <property type="project" value="UniProtKB-KW"/>
</dbReference>
<keyword evidence="3" id="KW-0396">Initiation factor</keyword>
<sequence length="880" mass="97442">MDLHSRFSHFDNKRNPKVGPQSLSQKPRFMDNPIKPKLDSYASTKQQSRKTSGSRDDTFLIPVLRPFVTNSRVKQEEKSRKDMYLAFVNNALQEKANGNNEPFEELVSQFNPKRSPTELPFPQPAQLRLWILALSHVVSRLERAHSSLVEAIINMPWVTMDNATVRSYTVFIGMLVSARPEYLFLVLGKLSLGFTHQAGFQALSTSLPEPSSTPLTRRLVYDRLHYLLRHLLSLIPTLPSTLMPLLSRNFPHKRQSQTAQTTYIRNLLRISEYCPEVADQILGVIVDRAIQIDVEIQIEIDEIEEDAVQEQDDIFELDPFDVVVGQEGDEDESDEDFSDDEFETFSDISSEGGNMDDDGGLAGRIDDLPTEHGHLREMVKKLDAILTLVLEHFEAYASIANMSNENGDGSSPSSSLPELPPLPPINAAVNPFFDGTHSSPIIDFRSFSQPPPSNQAQLAQLNQLASSSRPSTPTSAMASSPSWLLPNQPSLPPPTKKMLRAQFHALLSIFDRTILRTFKSRYTQFLLFWYTSLDPEFSDIFQGMLVDRALFQPAEHESGGGNVAQTPIVTRAAAASYIGSFVSRAKFVDREGARRVVGVLCEFLKAHLDGVESILKISTSPSNSTRTANAVVDALNVIGDQNTVFYAVAQAFFLIFCFRWRDLLEDGEGEEGSDLIGVKNTKTPGAGKKWMKQLDVAQRVVNSVLNPLKVCSPNVANQFARVAHATDFIYCFTILESNRRSDASSCDGPAHQISLSALTHGLHLTSELNTFFPFDPYKLPKSGVYIQKVYRDWTSVAFDEESDDDDTSDSDDSDEGENENEGTAHATSEFGVPISITVADGNLQGNADESAPGLGVSFDAMSISPAKDGMVTAEQVLGLS</sequence>
<protein>
    <submittedName>
        <fullName evidence="3">RNA polymerase I-specific transcription initiation factor RRN3</fullName>
    </submittedName>
</protein>
<reference evidence="3 4" key="1">
    <citation type="journal article" date="2023" name="Proc. Natl. Acad. Sci. U.S.A.">
        <title>A global phylogenomic analysis of the shiitake genus Lentinula.</title>
        <authorList>
            <person name="Sierra-Patev S."/>
            <person name="Min B."/>
            <person name="Naranjo-Ortiz M."/>
            <person name="Looney B."/>
            <person name="Konkel Z."/>
            <person name="Slot J.C."/>
            <person name="Sakamoto Y."/>
            <person name="Steenwyk J.L."/>
            <person name="Rokas A."/>
            <person name="Carro J."/>
            <person name="Camarero S."/>
            <person name="Ferreira P."/>
            <person name="Molpeceres G."/>
            <person name="Ruiz-Duenas F.J."/>
            <person name="Serrano A."/>
            <person name="Henrissat B."/>
            <person name="Drula E."/>
            <person name="Hughes K.W."/>
            <person name="Mata J.L."/>
            <person name="Ishikawa N.K."/>
            <person name="Vargas-Isla R."/>
            <person name="Ushijima S."/>
            <person name="Smith C.A."/>
            <person name="Donoghue J."/>
            <person name="Ahrendt S."/>
            <person name="Andreopoulos W."/>
            <person name="He G."/>
            <person name="LaButti K."/>
            <person name="Lipzen A."/>
            <person name="Ng V."/>
            <person name="Riley R."/>
            <person name="Sandor L."/>
            <person name="Barry K."/>
            <person name="Martinez A.T."/>
            <person name="Xiao Y."/>
            <person name="Gibbons J.G."/>
            <person name="Terashima K."/>
            <person name="Grigoriev I.V."/>
            <person name="Hibbett D."/>
        </authorList>
    </citation>
    <scope>NUCLEOTIDE SEQUENCE [LARGE SCALE GENOMIC DNA]</scope>
    <source>
        <strain evidence="3 4">TFB7810</strain>
    </source>
</reference>
<comment type="caution">
    <text evidence="3">The sequence shown here is derived from an EMBL/GenBank/DDBJ whole genome shotgun (WGS) entry which is preliminary data.</text>
</comment>
<dbReference type="GO" id="GO:0001181">
    <property type="term" value="F:RNA polymerase I general transcription initiation factor activity"/>
    <property type="evidence" value="ECO:0007669"/>
    <property type="project" value="InterPro"/>
</dbReference>
<keyword evidence="3" id="KW-0648">Protein biosynthesis</keyword>
<proteinExistence type="inferred from homology"/>
<dbReference type="GO" id="GO:0006361">
    <property type="term" value="P:transcription initiation at RNA polymerase I promoter"/>
    <property type="evidence" value="ECO:0007669"/>
    <property type="project" value="InterPro"/>
</dbReference>
<keyword evidence="4" id="KW-1185">Reference proteome</keyword>